<dbReference type="InterPro" id="IPR029274">
    <property type="entry name" value="DUF4615"/>
</dbReference>
<dbReference type="Pfam" id="PF15393">
    <property type="entry name" value="DUF4615"/>
    <property type="match status" value="2"/>
</dbReference>
<sequence length="502" mass="56768">MEEAPQGTFQDELEWCILQLEMGLLRLNPTPKQAEETQQILKVLRSHKAPFAKKRQVMNRVFGDYRFKMTEERKKAEKAAMKPGKVQIQQGNVKASGSMVYRKRSDQTSEVNTNWFTPSDNSFRFSFTPSETETQTTNETVEEARRTDGSEQRQIGTSSSEVKDLNETLNFPISGQGPEFAFNFVISDEDNFVLPSVSTGDTTESIAQDKTLCGSPSTGPALTLECSILPEANISQTMDSMDVKEGRDLPILETPRLETVSISETKAEKTAVDATSKKKKKKKKPSNSKKELEENEVSKKVKMGTSRHQDSSAPPQDQTPQSDEQLQREVDWCVEQLELGLKMQKSTPKQVDEALRAIRTLHSDKAVLAKKRQVMRAMFGDYRKKMEEERQKQLKLMRKAAESAKVTEKLEKGKAIMSRSPTTITEQPMLKLKTSQERGQDNPSISQASTGFRRKQLLLEALRVSWLRLNKQCRRQETQMYICGEDSTPPFPGGNIRANGLK</sequence>
<dbReference type="AlphaFoldDB" id="A0A151N6I4"/>
<comment type="similarity">
    <text evidence="1">Belongs to the UPF0488 family.</text>
</comment>
<feature type="compositionally biased region" description="Polar residues" evidence="2">
    <location>
        <begin position="311"/>
        <end position="324"/>
    </location>
</feature>
<evidence type="ECO:0000313" key="4">
    <source>
        <dbReference type="Proteomes" id="UP000050525"/>
    </source>
</evidence>
<protein>
    <submittedName>
        <fullName evidence="3">Uncharacterized protein</fullName>
    </submittedName>
</protein>
<name>A0A151N6I4_ALLMI</name>
<evidence type="ECO:0000313" key="3">
    <source>
        <dbReference type="EMBL" id="KYO32446.1"/>
    </source>
</evidence>
<feature type="compositionally biased region" description="Basic and acidic residues" evidence="2">
    <location>
        <begin position="142"/>
        <end position="151"/>
    </location>
</feature>
<feature type="region of interest" description="Disordered" evidence="2">
    <location>
        <begin position="122"/>
        <end position="161"/>
    </location>
</feature>
<dbReference type="STRING" id="8496.A0A151N6I4"/>
<dbReference type="eggNOG" id="ENOG502S1RU">
    <property type="taxonomic scope" value="Eukaryota"/>
</dbReference>
<dbReference type="PANTHER" id="PTHR13602:SF2">
    <property type="entry name" value="UPF0488 PROTEIN C8ORF33"/>
    <property type="match status" value="1"/>
</dbReference>
<accession>A0A151N6I4</accession>
<comment type="caution">
    <text evidence="3">The sequence shown here is derived from an EMBL/GenBank/DDBJ whole genome shotgun (WGS) entry which is preliminary data.</text>
</comment>
<gene>
    <name evidence="3" type="ORF">Y1Q_0020394</name>
</gene>
<dbReference type="PANTHER" id="PTHR13602">
    <property type="entry name" value="UPF0488 PROTEIN C8ORF33"/>
    <property type="match status" value="1"/>
</dbReference>
<organism evidence="3 4">
    <name type="scientific">Alligator mississippiensis</name>
    <name type="common">American alligator</name>
    <dbReference type="NCBI Taxonomy" id="8496"/>
    <lineage>
        <taxon>Eukaryota</taxon>
        <taxon>Metazoa</taxon>
        <taxon>Chordata</taxon>
        <taxon>Craniata</taxon>
        <taxon>Vertebrata</taxon>
        <taxon>Euteleostomi</taxon>
        <taxon>Archelosauria</taxon>
        <taxon>Archosauria</taxon>
        <taxon>Crocodylia</taxon>
        <taxon>Alligatoridae</taxon>
        <taxon>Alligatorinae</taxon>
        <taxon>Alligator</taxon>
    </lineage>
</organism>
<feature type="compositionally biased region" description="Basic residues" evidence="2">
    <location>
        <begin position="277"/>
        <end position="287"/>
    </location>
</feature>
<evidence type="ECO:0000256" key="2">
    <source>
        <dbReference type="SAM" id="MobiDB-lite"/>
    </source>
</evidence>
<proteinExistence type="inferred from homology"/>
<reference evidence="3 4" key="1">
    <citation type="journal article" date="2012" name="Genome Biol.">
        <title>Sequencing three crocodilian genomes to illuminate the evolution of archosaurs and amniotes.</title>
        <authorList>
            <person name="St John J.A."/>
            <person name="Braun E.L."/>
            <person name="Isberg S.R."/>
            <person name="Miles L.G."/>
            <person name="Chong A.Y."/>
            <person name="Gongora J."/>
            <person name="Dalzell P."/>
            <person name="Moran C."/>
            <person name="Bed'hom B."/>
            <person name="Abzhanov A."/>
            <person name="Burgess S.C."/>
            <person name="Cooksey A.M."/>
            <person name="Castoe T.A."/>
            <person name="Crawford N.G."/>
            <person name="Densmore L.D."/>
            <person name="Drew J.C."/>
            <person name="Edwards S.V."/>
            <person name="Faircloth B.C."/>
            <person name="Fujita M.K."/>
            <person name="Greenwold M.J."/>
            <person name="Hoffmann F.G."/>
            <person name="Howard J.M."/>
            <person name="Iguchi T."/>
            <person name="Janes D.E."/>
            <person name="Khan S.Y."/>
            <person name="Kohno S."/>
            <person name="de Koning A.J."/>
            <person name="Lance S.L."/>
            <person name="McCarthy F.M."/>
            <person name="McCormack J.E."/>
            <person name="Merchant M.E."/>
            <person name="Peterson D.G."/>
            <person name="Pollock D.D."/>
            <person name="Pourmand N."/>
            <person name="Raney B.J."/>
            <person name="Roessler K.A."/>
            <person name="Sanford J.R."/>
            <person name="Sawyer R.H."/>
            <person name="Schmidt C.J."/>
            <person name="Triplett E.W."/>
            <person name="Tuberville T.D."/>
            <person name="Venegas-Anaya M."/>
            <person name="Howard J.T."/>
            <person name="Jarvis E.D."/>
            <person name="Guillette L.J.Jr."/>
            <person name="Glenn T.C."/>
            <person name="Green R.E."/>
            <person name="Ray D.A."/>
        </authorList>
    </citation>
    <scope>NUCLEOTIDE SEQUENCE [LARGE SCALE GENOMIC DNA]</scope>
    <source>
        <strain evidence="3">KSC_2009_1</strain>
    </source>
</reference>
<feature type="compositionally biased region" description="Basic and acidic residues" evidence="2">
    <location>
        <begin position="288"/>
        <end position="299"/>
    </location>
</feature>
<dbReference type="Proteomes" id="UP000050525">
    <property type="component" value="Unassembled WGS sequence"/>
</dbReference>
<evidence type="ECO:0000256" key="1">
    <source>
        <dbReference type="ARBA" id="ARBA00005707"/>
    </source>
</evidence>
<keyword evidence="4" id="KW-1185">Reference proteome</keyword>
<feature type="region of interest" description="Disordered" evidence="2">
    <location>
        <begin position="262"/>
        <end position="326"/>
    </location>
</feature>
<dbReference type="EMBL" id="AKHW03003917">
    <property type="protein sequence ID" value="KYO32446.1"/>
    <property type="molecule type" value="Genomic_DNA"/>
</dbReference>